<feature type="region of interest" description="Disordered" evidence="1">
    <location>
        <begin position="367"/>
        <end position="427"/>
    </location>
</feature>
<feature type="compositionally biased region" description="Polar residues" evidence="1">
    <location>
        <begin position="76"/>
        <end position="132"/>
    </location>
</feature>
<sequence length="427" mass="44447">MEPNSTTQIIRPGWIPITSANAPSPSVNSTTYPFSQTTTSTTETMRNTSGPPSTITSTATITTTTETERSPPPPAQASSNGGSTDAPAGTSQAASVSLSGTLTRDSSTPFSTDGTMLDASGTSSAFTGVSVSPTPPNGSFPNTSSTRTLDDSDSRGISPKVAIALSAALGFITLVAVVLAAVFCVRRRQRRRSGTLSHVRMLERTQTPERDEDSIGKRKRGDSHIAVIDIYSSALAAPDLDPRRPYSIQTSKDFIISPASSSHSPQSDLGDSVRPLLGRSGAMERAVGEGAPPSRRASAQGSDTWSRYGVVGEATQTHRESRNMGDAAGSGVEERGAVEDVGKTTTIPVLRATAGWIPRLSLPATPASMKPPSATPLVAGTTPSSAGPSSGVSGPRFMPVTVLMEVKEDSDSDSEEHDQPPPYESRS</sequence>
<evidence type="ECO:0008006" key="5">
    <source>
        <dbReference type="Google" id="ProtNLM"/>
    </source>
</evidence>
<organism evidence="3 4">
    <name type="scientific">Trametes pubescens</name>
    <name type="common">White-rot fungus</name>
    <dbReference type="NCBI Taxonomy" id="154538"/>
    <lineage>
        <taxon>Eukaryota</taxon>
        <taxon>Fungi</taxon>
        <taxon>Dikarya</taxon>
        <taxon>Basidiomycota</taxon>
        <taxon>Agaricomycotina</taxon>
        <taxon>Agaricomycetes</taxon>
        <taxon>Polyporales</taxon>
        <taxon>Polyporaceae</taxon>
        <taxon>Trametes</taxon>
    </lineage>
</organism>
<evidence type="ECO:0000313" key="4">
    <source>
        <dbReference type="Proteomes" id="UP000184267"/>
    </source>
</evidence>
<dbReference type="STRING" id="154538.A0A1M2VWJ0"/>
<keyword evidence="2" id="KW-0812">Transmembrane</keyword>
<evidence type="ECO:0000313" key="3">
    <source>
        <dbReference type="EMBL" id="OJT11979.1"/>
    </source>
</evidence>
<evidence type="ECO:0000256" key="2">
    <source>
        <dbReference type="SAM" id="Phobius"/>
    </source>
</evidence>
<keyword evidence="4" id="KW-1185">Reference proteome</keyword>
<feature type="transmembrane region" description="Helical" evidence="2">
    <location>
        <begin position="161"/>
        <end position="185"/>
    </location>
</feature>
<feature type="region of interest" description="Disordered" evidence="1">
    <location>
        <begin position="196"/>
        <end position="219"/>
    </location>
</feature>
<keyword evidence="2" id="KW-1133">Transmembrane helix</keyword>
<gene>
    <name evidence="3" type="ORF">TRAPUB_11474</name>
</gene>
<feature type="region of interest" description="Disordered" evidence="1">
    <location>
        <begin position="257"/>
        <end position="276"/>
    </location>
</feature>
<dbReference type="Proteomes" id="UP000184267">
    <property type="component" value="Unassembled WGS sequence"/>
</dbReference>
<feature type="compositionally biased region" description="Basic and acidic residues" evidence="1">
    <location>
        <begin position="200"/>
        <end position="216"/>
    </location>
</feature>
<feature type="compositionally biased region" description="Polar residues" evidence="1">
    <location>
        <begin position="18"/>
        <end position="28"/>
    </location>
</feature>
<feature type="region of interest" description="Disordered" evidence="1">
    <location>
        <begin position="316"/>
        <end position="335"/>
    </location>
</feature>
<name>A0A1M2VWJ0_TRAPU</name>
<reference evidence="3 4" key="1">
    <citation type="submission" date="2016-10" db="EMBL/GenBank/DDBJ databases">
        <title>Genome sequence of the basidiomycete white-rot fungus Trametes pubescens.</title>
        <authorList>
            <person name="Makela M.R."/>
            <person name="Granchi Z."/>
            <person name="Peng M."/>
            <person name="De Vries R.P."/>
            <person name="Grigoriev I."/>
            <person name="Riley R."/>
            <person name="Hilden K."/>
        </authorList>
    </citation>
    <scope>NUCLEOTIDE SEQUENCE [LARGE SCALE GENOMIC DNA]</scope>
    <source>
        <strain evidence="3 4">FBCC735</strain>
    </source>
</reference>
<protein>
    <recommendedName>
        <fullName evidence="5">Mid2 domain-containing protein</fullName>
    </recommendedName>
</protein>
<feature type="compositionally biased region" description="Low complexity" evidence="1">
    <location>
        <begin position="379"/>
        <end position="395"/>
    </location>
</feature>
<dbReference type="AlphaFoldDB" id="A0A1M2VWJ0"/>
<comment type="caution">
    <text evidence="3">The sequence shown here is derived from an EMBL/GenBank/DDBJ whole genome shotgun (WGS) entry which is preliminary data.</text>
</comment>
<accession>A0A1M2VWJ0</accession>
<feature type="compositionally biased region" description="Low complexity" evidence="1">
    <location>
        <begin position="257"/>
        <end position="267"/>
    </location>
</feature>
<keyword evidence="2" id="KW-0472">Membrane</keyword>
<evidence type="ECO:0000256" key="1">
    <source>
        <dbReference type="SAM" id="MobiDB-lite"/>
    </source>
</evidence>
<feature type="compositionally biased region" description="Low complexity" evidence="1">
    <location>
        <begin position="29"/>
        <end position="65"/>
    </location>
</feature>
<feature type="region of interest" description="Disordered" evidence="1">
    <location>
        <begin position="1"/>
        <end position="154"/>
    </location>
</feature>
<dbReference type="EMBL" id="MNAD01000546">
    <property type="protein sequence ID" value="OJT11979.1"/>
    <property type="molecule type" value="Genomic_DNA"/>
</dbReference>
<proteinExistence type="predicted"/>